<dbReference type="Pfam" id="PF05064">
    <property type="entry name" value="Nsp1_C"/>
    <property type="match status" value="1"/>
</dbReference>
<dbReference type="PANTHER" id="PTHR12084:SF0">
    <property type="entry name" value="NUCLEAR PORE GLYCOPROTEIN P62"/>
    <property type="match status" value="1"/>
</dbReference>
<dbReference type="EMBL" id="OD011163">
    <property type="protein sequence ID" value="CAD7416468.1"/>
    <property type="molecule type" value="Genomic_DNA"/>
</dbReference>
<protein>
    <recommendedName>
        <fullName evidence="11">Nucleoporin NSP1-like C-terminal domain-containing protein</fullName>
    </recommendedName>
</protein>
<feature type="domain" description="Nucleoporin NSP1-like C-terminal" evidence="11">
    <location>
        <begin position="203"/>
        <end position="297"/>
    </location>
</feature>
<dbReference type="AlphaFoldDB" id="A0A7R9DMU6"/>
<dbReference type="FunFam" id="1.20.5.170:FF:000040">
    <property type="entry name" value="Nuclear pore glycoprotein p62"/>
    <property type="match status" value="1"/>
</dbReference>
<dbReference type="GO" id="GO:0051028">
    <property type="term" value="P:mRNA transport"/>
    <property type="evidence" value="ECO:0007669"/>
    <property type="project" value="UniProtKB-KW"/>
</dbReference>
<sequence>MLQDKPGRQVGNISLGHSTPRSMEVHQASLRELLLQGIVVDIMSFAFGTNAAKTTGGFSLPVTTPTATVAGSVNFSLGGGDANVSKPAPTLTLPTTTTTVAATCTQSDSLVQYGCCNLGHLPDFTRPELSFGSALLVWPQKSVLTGTVAPTQSSASFSLPTSFSLAVSSTVASTIATTTTVSTTSAPQSILATSTVVSSATTGSSASLNFVQLEENINKWAMELQEQEKVFQNQATQVNTWDRLLIANGDKIVSLNNAVERVKMEQQQLDQELDFIVAQQRDLEDCLAPLEKELADSNISDPEREHTYQLAQNIDTQMKQMSEDLKEIIEYLNESNRTQDANDPMGQICRILNAHMNSLQWVDQNIALTDTLVEHVSKLHDLHKRENEQSFHLSSEACYELENILFRMLKRDRKKKSKGRDSESEEELNENTGQEKCEPEND</sequence>
<reference evidence="12" key="1">
    <citation type="submission" date="2020-11" db="EMBL/GenBank/DDBJ databases">
        <authorList>
            <person name="Tran Van P."/>
        </authorList>
    </citation>
    <scope>NUCLEOTIDE SEQUENCE</scope>
</reference>
<keyword evidence="5" id="KW-0653">Protein transport</keyword>
<dbReference type="GO" id="GO:0005543">
    <property type="term" value="F:phospholipid binding"/>
    <property type="evidence" value="ECO:0007669"/>
    <property type="project" value="TreeGrafter"/>
</dbReference>
<gene>
    <name evidence="12" type="ORF">TPSB3V08_LOCUS11062</name>
</gene>
<dbReference type="GO" id="GO:0017056">
    <property type="term" value="F:structural constituent of nuclear pore"/>
    <property type="evidence" value="ECO:0007669"/>
    <property type="project" value="InterPro"/>
</dbReference>
<dbReference type="Gene3D" id="1.20.5.170">
    <property type="match status" value="1"/>
</dbReference>
<dbReference type="InterPro" id="IPR026010">
    <property type="entry name" value="NSP1/NUP62"/>
</dbReference>
<evidence type="ECO:0000256" key="1">
    <source>
        <dbReference type="ARBA" id="ARBA00004567"/>
    </source>
</evidence>
<comment type="similarity">
    <text evidence="2">Belongs to the nucleoporin NSP1/NUP62 family.</text>
</comment>
<proteinExistence type="inferred from homology"/>
<evidence type="ECO:0000256" key="8">
    <source>
        <dbReference type="ARBA" id="ARBA00023242"/>
    </source>
</evidence>
<keyword evidence="3" id="KW-0813">Transport</keyword>
<dbReference type="GO" id="GO:0006606">
    <property type="term" value="P:protein import into nucleus"/>
    <property type="evidence" value="ECO:0007669"/>
    <property type="project" value="TreeGrafter"/>
</dbReference>
<evidence type="ECO:0000256" key="10">
    <source>
        <dbReference type="SAM" id="MobiDB-lite"/>
    </source>
</evidence>
<evidence type="ECO:0000259" key="11">
    <source>
        <dbReference type="Pfam" id="PF05064"/>
    </source>
</evidence>
<keyword evidence="7" id="KW-0906">Nuclear pore complex</keyword>
<dbReference type="InterPro" id="IPR007758">
    <property type="entry name" value="Nucleoporin_NSP1_C"/>
</dbReference>
<evidence type="ECO:0000256" key="9">
    <source>
        <dbReference type="SAM" id="Coils"/>
    </source>
</evidence>
<keyword evidence="8" id="KW-0539">Nucleus</keyword>
<evidence type="ECO:0000256" key="4">
    <source>
        <dbReference type="ARBA" id="ARBA00022816"/>
    </source>
</evidence>
<dbReference type="GO" id="GO:0006405">
    <property type="term" value="P:RNA export from nucleus"/>
    <property type="evidence" value="ECO:0007669"/>
    <property type="project" value="TreeGrafter"/>
</dbReference>
<organism evidence="12">
    <name type="scientific">Timema poppense</name>
    <name type="common">Walking stick</name>
    <dbReference type="NCBI Taxonomy" id="170557"/>
    <lineage>
        <taxon>Eukaryota</taxon>
        <taxon>Metazoa</taxon>
        <taxon>Ecdysozoa</taxon>
        <taxon>Arthropoda</taxon>
        <taxon>Hexapoda</taxon>
        <taxon>Insecta</taxon>
        <taxon>Pterygota</taxon>
        <taxon>Neoptera</taxon>
        <taxon>Polyneoptera</taxon>
        <taxon>Phasmatodea</taxon>
        <taxon>Timematodea</taxon>
        <taxon>Timematoidea</taxon>
        <taxon>Timematidae</taxon>
        <taxon>Timema</taxon>
    </lineage>
</organism>
<accession>A0A7R9DMU6</accession>
<keyword evidence="6" id="KW-0811">Translocation</keyword>
<evidence type="ECO:0000256" key="7">
    <source>
        <dbReference type="ARBA" id="ARBA00023132"/>
    </source>
</evidence>
<keyword evidence="9" id="KW-0175">Coiled coil</keyword>
<evidence type="ECO:0000256" key="6">
    <source>
        <dbReference type="ARBA" id="ARBA00023010"/>
    </source>
</evidence>
<keyword evidence="4" id="KW-0509">mRNA transport</keyword>
<dbReference type="GO" id="GO:0044613">
    <property type="term" value="C:nuclear pore central transport channel"/>
    <property type="evidence" value="ECO:0007669"/>
    <property type="project" value="TreeGrafter"/>
</dbReference>
<feature type="coiled-coil region" evidence="9">
    <location>
        <begin position="210"/>
        <end position="272"/>
    </location>
</feature>
<feature type="compositionally biased region" description="Basic and acidic residues" evidence="10">
    <location>
        <begin position="433"/>
        <end position="442"/>
    </location>
</feature>
<dbReference type="PANTHER" id="PTHR12084">
    <property type="entry name" value="NUCLEAR PORE GLYCOPROTEIN P62-RELATED"/>
    <property type="match status" value="1"/>
</dbReference>
<name>A0A7R9DMU6_TIMPO</name>
<feature type="region of interest" description="Disordered" evidence="10">
    <location>
        <begin position="412"/>
        <end position="442"/>
    </location>
</feature>
<evidence type="ECO:0000256" key="2">
    <source>
        <dbReference type="ARBA" id="ARBA00005911"/>
    </source>
</evidence>
<comment type="subcellular location">
    <subcellularLocation>
        <location evidence="1">Nucleus</location>
        <location evidence="1">Nuclear pore complex</location>
    </subcellularLocation>
</comment>
<evidence type="ECO:0000313" key="12">
    <source>
        <dbReference type="EMBL" id="CAD7416468.1"/>
    </source>
</evidence>
<evidence type="ECO:0000256" key="5">
    <source>
        <dbReference type="ARBA" id="ARBA00022927"/>
    </source>
</evidence>
<evidence type="ECO:0000256" key="3">
    <source>
        <dbReference type="ARBA" id="ARBA00022448"/>
    </source>
</evidence>